<keyword evidence="16" id="KW-1185">Reference proteome</keyword>
<accession>A0A5B8VVU5</accession>
<dbReference type="FunFam" id="3.40.30.10:FF:000007">
    <property type="entry name" value="Thioredoxin-dependent thiol peroxidase"/>
    <property type="match status" value="1"/>
</dbReference>
<dbReference type="InterPro" id="IPR036249">
    <property type="entry name" value="Thioredoxin-like_sf"/>
</dbReference>
<evidence type="ECO:0000256" key="4">
    <source>
        <dbReference type="ARBA" id="ARBA00022559"/>
    </source>
</evidence>
<evidence type="ECO:0000256" key="10">
    <source>
        <dbReference type="ARBA" id="ARBA00038489"/>
    </source>
</evidence>
<evidence type="ECO:0000256" key="12">
    <source>
        <dbReference type="ARBA" id="ARBA00049091"/>
    </source>
</evidence>
<dbReference type="NCBIfam" id="NF006960">
    <property type="entry name" value="PRK09437.1"/>
    <property type="match status" value="1"/>
</dbReference>
<evidence type="ECO:0000256" key="1">
    <source>
        <dbReference type="ARBA" id="ARBA00003330"/>
    </source>
</evidence>
<keyword evidence="8" id="KW-0676">Redox-active center</keyword>
<dbReference type="InterPro" id="IPR024706">
    <property type="entry name" value="Peroxiredoxin_AhpC-typ"/>
</dbReference>
<dbReference type="PANTHER" id="PTHR42801:SF4">
    <property type="entry name" value="AHPC_TSA FAMILY PROTEIN"/>
    <property type="match status" value="1"/>
</dbReference>
<feature type="domain" description="Thioredoxin" evidence="14">
    <location>
        <begin position="3"/>
        <end position="156"/>
    </location>
</feature>
<keyword evidence="4 15" id="KW-0575">Peroxidase</keyword>
<keyword evidence="5" id="KW-0049">Antioxidant</keyword>
<dbReference type="PANTHER" id="PTHR42801">
    <property type="entry name" value="THIOREDOXIN-DEPENDENT PEROXIDE REDUCTASE"/>
    <property type="match status" value="1"/>
</dbReference>
<dbReference type="GO" id="GO:0034599">
    <property type="term" value="P:cellular response to oxidative stress"/>
    <property type="evidence" value="ECO:0007669"/>
    <property type="project" value="TreeGrafter"/>
</dbReference>
<evidence type="ECO:0000256" key="2">
    <source>
        <dbReference type="ARBA" id="ARBA00011245"/>
    </source>
</evidence>
<evidence type="ECO:0000256" key="13">
    <source>
        <dbReference type="PIRSR" id="PIRSR000239-1"/>
    </source>
</evidence>
<protein>
    <recommendedName>
        <fullName evidence="3">thioredoxin-dependent peroxiredoxin</fullName>
        <ecNumber evidence="3">1.11.1.24</ecNumber>
    </recommendedName>
    <alternativeName>
        <fullName evidence="9">Thioredoxin peroxidase</fullName>
    </alternativeName>
    <alternativeName>
        <fullName evidence="11">Thioredoxin-dependent peroxiredoxin Bcp</fullName>
    </alternativeName>
</protein>
<evidence type="ECO:0000256" key="9">
    <source>
        <dbReference type="ARBA" id="ARBA00032824"/>
    </source>
</evidence>
<dbReference type="Gene3D" id="3.40.30.10">
    <property type="entry name" value="Glutaredoxin"/>
    <property type="match status" value="1"/>
</dbReference>
<comment type="function">
    <text evidence="1">Thiol-specific peroxidase that catalyzes the reduction of hydrogen peroxide and organic hydroperoxides to water and alcohols, respectively. Plays a role in cell protection against oxidative stress by detoxifying peroxides and as sensor of hydrogen peroxide-mediated signaling events.</text>
</comment>
<evidence type="ECO:0000256" key="8">
    <source>
        <dbReference type="ARBA" id="ARBA00023284"/>
    </source>
</evidence>
<dbReference type="GO" id="GO:0005737">
    <property type="term" value="C:cytoplasm"/>
    <property type="evidence" value="ECO:0007669"/>
    <property type="project" value="TreeGrafter"/>
</dbReference>
<comment type="catalytic activity">
    <reaction evidence="12">
        <text>a hydroperoxide + [thioredoxin]-dithiol = an alcohol + [thioredoxin]-disulfide + H2O</text>
        <dbReference type="Rhea" id="RHEA:62620"/>
        <dbReference type="Rhea" id="RHEA-COMP:10698"/>
        <dbReference type="Rhea" id="RHEA-COMP:10700"/>
        <dbReference type="ChEBI" id="CHEBI:15377"/>
        <dbReference type="ChEBI" id="CHEBI:29950"/>
        <dbReference type="ChEBI" id="CHEBI:30879"/>
        <dbReference type="ChEBI" id="CHEBI:35924"/>
        <dbReference type="ChEBI" id="CHEBI:50058"/>
        <dbReference type="EC" id="1.11.1.24"/>
    </reaction>
</comment>
<evidence type="ECO:0000259" key="14">
    <source>
        <dbReference type="PROSITE" id="PS51352"/>
    </source>
</evidence>
<dbReference type="InterPro" id="IPR000866">
    <property type="entry name" value="AhpC/TSA"/>
</dbReference>
<dbReference type="GO" id="GO:0008379">
    <property type="term" value="F:thioredoxin peroxidase activity"/>
    <property type="evidence" value="ECO:0007669"/>
    <property type="project" value="TreeGrafter"/>
</dbReference>
<dbReference type="EC" id="1.11.1.24" evidence="3"/>
<feature type="active site" description="Cysteine sulfenic acid (-SOH) intermediate; for peroxidase activity" evidence="13">
    <location>
        <position position="45"/>
    </location>
</feature>
<dbReference type="EMBL" id="CP042434">
    <property type="protein sequence ID" value="QEC74318.1"/>
    <property type="molecule type" value="Genomic_DNA"/>
</dbReference>
<dbReference type="OrthoDB" id="9812811at2"/>
<dbReference type="Proteomes" id="UP000321291">
    <property type="component" value="Chromosome"/>
</dbReference>
<dbReference type="KEGG" id="agi:FSB73_16225"/>
<dbReference type="PIRSF" id="PIRSF000239">
    <property type="entry name" value="AHPC"/>
    <property type="match status" value="1"/>
</dbReference>
<dbReference type="SUPFAM" id="SSF52833">
    <property type="entry name" value="Thioredoxin-like"/>
    <property type="match status" value="1"/>
</dbReference>
<organism evidence="15 16">
    <name type="scientific">Arachidicoccus ginsenosidivorans</name>
    <dbReference type="NCBI Taxonomy" id="496057"/>
    <lineage>
        <taxon>Bacteria</taxon>
        <taxon>Pseudomonadati</taxon>
        <taxon>Bacteroidota</taxon>
        <taxon>Chitinophagia</taxon>
        <taxon>Chitinophagales</taxon>
        <taxon>Chitinophagaceae</taxon>
        <taxon>Arachidicoccus</taxon>
    </lineage>
</organism>
<sequence length="156" mass="17241">MTLKAGDKAPAFKGVDQDGNVISLSDFKGKKVVLYFYPKDNTPGCTAQACNLRDNYDALTGLGYQVIGVSGDSVKSHKKFEQKFDLPFPLIADEDKVILNDYGVYGAKKFMGRSFLGIHRTTFLIDEKGIIKAIITKPETKNQAQQVLDTWEALEG</sequence>
<dbReference type="PROSITE" id="PS51352">
    <property type="entry name" value="THIOREDOXIN_2"/>
    <property type="match status" value="1"/>
</dbReference>
<dbReference type="InterPro" id="IPR013766">
    <property type="entry name" value="Thioredoxin_domain"/>
</dbReference>
<comment type="subunit">
    <text evidence="2">Monomer.</text>
</comment>
<gene>
    <name evidence="15" type="ORF">FSB73_16225</name>
</gene>
<dbReference type="AlphaFoldDB" id="A0A5B8VVU5"/>
<evidence type="ECO:0000256" key="11">
    <source>
        <dbReference type="ARBA" id="ARBA00042639"/>
    </source>
</evidence>
<evidence type="ECO:0000256" key="7">
    <source>
        <dbReference type="ARBA" id="ARBA00023157"/>
    </source>
</evidence>
<keyword evidence="7" id="KW-1015">Disulfide bond</keyword>
<evidence type="ECO:0000256" key="3">
    <source>
        <dbReference type="ARBA" id="ARBA00013017"/>
    </source>
</evidence>
<name>A0A5B8VVU5_9BACT</name>
<comment type="similarity">
    <text evidence="10">Belongs to the peroxiredoxin family. BCP/PrxQ subfamily.</text>
</comment>
<dbReference type="GO" id="GO:0045454">
    <property type="term" value="P:cell redox homeostasis"/>
    <property type="evidence" value="ECO:0007669"/>
    <property type="project" value="TreeGrafter"/>
</dbReference>
<evidence type="ECO:0000313" key="16">
    <source>
        <dbReference type="Proteomes" id="UP000321291"/>
    </source>
</evidence>
<evidence type="ECO:0000256" key="6">
    <source>
        <dbReference type="ARBA" id="ARBA00023002"/>
    </source>
</evidence>
<reference evidence="15 16" key="1">
    <citation type="journal article" date="2017" name="Int. J. Syst. Evol. Microbiol.">
        <title>Arachidicoccus ginsenosidivorans sp. nov., with ginsenoside-converting activity isolated from ginseng cultivating soil.</title>
        <authorList>
            <person name="Siddiqi M.Z."/>
            <person name="Aslam Z."/>
            <person name="Im W.T."/>
        </authorList>
    </citation>
    <scope>NUCLEOTIDE SEQUENCE [LARGE SCALE GENOMIC DNA]</scope>
    <source>
        <strain evidence="15 16">Gsoil 809</strain>
    </source>
</reference>
<evidence type="ECO:0000313" key="15">
    <source>
        <dbReference type="EMBL" id="QEC74318.1"/>
    </source>
</evidence>
<dbReference type="Pfam" id="PF00578">
    <property type="entry name" value="AhpC-TSA"/>
    <property type="match status" value="1"/>
</dbReference>
<proteinExistence type="inferred from homology"/>
<evidence type="ECO:0000256" key="5">
    <source>
        <dbReference type="ARBA" id="ARBA00022862"/>
    </source>
</evidence>
<dbReference type="InterPro" id="IPR050924">
    <property type="entry name" value="Peroxiredoxin_BCP/PrxQ"/>
</dbReference>
<keyword evidence="6 15" id="KW-0560">Oxidoreductase</keyword>
<dbReference type="CDD" id="cd03017">
    <property type="entry name" value="PRX_BCP"/>
    <property type="match status" value="1"/>
</dbReference>